<comment type="similarity">
    <text evidence="2">Belongs to the beta-class carbonic anhydrase family.</text>
</comment>
<evidence type="ECO:0000313" key="8">
    <source>
        <dbReference type="EMBL" id="MPM40876.1"/>
    </source>
</evidence>
<evidence type="ECO:0000256" key="4">
    <source>
        <dbReference type="ARBA" id="ARBA00022723"/>
    </source>
</evidence>
<evidence type="ECO:0000256" key="5">
    <source>
        <dbReference type="ARBA" id="ARBA00022833"/>
    </source>
</evidence>
<dbReference type="PANTHER" id="PTHR11002:SF76">
    <property type="entry name" value="CARBONIC ANHYDRASE"/>
    <property type="match status" value="1"/>
</dbReference>
<dbReference type="InterPro" id="IPR015892">
    <property type="entry name" value="Carbonic_anhydrase_CS"/>
</dbReference>
<gene>
    <name evidence="8" type="primary">icfA_4</name>
    <name evidence="8" type="ORF">SDC9_87524</name>
</gene>
<protein>
    <recommendedName>
        <fullName evidence="3">carbonic anhydrase</fullName>
        <ecNumber evidence="3">4.2.1.1</ecNumber>
    </recommendedName>
</protein>
<keyword evidence="6 8" id="KW-0456">Lyase</keyword>
<dbReference type="PANTHER" id="PTHR11002">
    <property type="entry name" value="CARBONIC ANHYDRASE"/>
    <property type="match status" value="1"/>
</dbReference>
<accession>A0A644ZJ32</accession>
<organism evidence="8">
    <name type="scientific">bioreactor metagenome</name>
    <dbReference type="NCBI Taxonomy" id="1076179"/>
    <lineage>
        <taxon>unclassified sequences</taxon>
        <taxon>metagenomes</taxon>
        <taxon>ecological metagenomes</taxon>
    </lineage>
</organism>
<evidence type="ECO:0000256" key="2">
    <source>
        <dbReference type="ARBA" id="ARBA00006217"/>
    </source>
</evidence>
<name>A0A644ZJ32_9ZZZZ</name>
<dbReference type="Pfam" id="PF00484">
    <property type="entry name" value="Pro_CA"/>
    <property type="match status" value="1"/>
</dbReference>
<dbReference type="Gene3D" id="3.40.1050.10">
    <property type="entry name" value="Carbonic anhydrase"/>
    <property type="match status" value="1"/>
</dbReference>
<evidence type="ECO:0000256" key="7">
    <source>
        <dbReference type="ARBA" id="ARBA00048348"/>
    </source>
</evidence>
<proteinExistence type="inferred from homology"/>
<comment type="cofactor">
    <cofactor evidence="1">
        <name>Zn(2+)</name>
        <dbReference type="ChEBI" id="CHEBI:29105"/>
    </cofactor>
</comment>
<dbReference type="InterPro" id="IPR036874">
    <property type="entry name" value="Carbonic_anhydrase_sf"/>
</dbReference>
<dbReference type="InterPro" id="IPR001765">
    <property type="entry name" value="Carbonic_anhydrase"/>
</dbReference>
<dbReference type="SMART" id="SM00947">
    <property type="entry name" value="Pro_CA"/>
    <property type="match status" value="1"/>
</dbReference>
<dbReference type="GO" id="GO:0015976">
    <property type="term" value="P:carbon utilization"/>
    <property type="evidence" value="ECO:0007669"/>
    <property type="project" value="InterPro"/>
</dbReference>
<evidence type="ECO:0000256" key="6">
    <source>
        <dbReference type="ARBA" id="ARBA00023239"/>
    </source>
</evidence>
<reference evidence="8" key="1">
    <citation type="submission" date="2019-08" db="EMBL/GenBank/DDBJ databases">
        <authorList>
            <person name="Kucharzyk K."/>
            <person name="Murdoch R.W."/>
            <person name="Higgins S."/>
            <person name="Loffler F."/>
        </authorList>
    </citation>
    <scope>NUCLEOTIDE SEQUENCE</scope>
</reference>
<dbReference type="EC" id="4.2.1.1" evidence="3"/>
<comment type="caution">
    <text evidence="8">The sequence shown here is derived from an EMBL/GenBank/DDBJ whole genome shotgun (WGS) entry which is preliminary data.</text>
</comment>
<keyword evidence="5" id="KW-0862">Zinc</keyword>
<dbReference type="PROSITE" id="PS00705">
    <property type="entry name" value="PROK_CO2_ANHYDRASE_2"/>
    <property type="match status" value="1"/>
</dbReference>
<comment type="catalytic activity">
    <reaction evidence="7">
        <text>hydrogencarbonate + H(+) = CO2 + H2O</text>
        <dbReference type="Rhea" id="RHEA:10748"/>
        <dbReference type="ChEBI" id="CHEBI:15377"/>
        <dbReference type="ChEBI" id="CHEBI:15378"/>
        <dbReference type="ChEBI" id="CHEBI:16526"/>
        <dbReference type="ChEBI" id="CHEBI:17544"/>
        <dbReference type="EC" id="4.2.1.1"/>
    </reaction>
</comment>
<sequence length="210" mass="23850">MSLDKLLKGIVNFRRRDFESHRELFKGLKSSQKPHTLFISCSDSRIDPNMITGTLPGELFIIRNIANIAPPYRVSSEYLATTSAIEYAVLALGVENIIICGHSNCGGCAACLYPEGKLDDLPHTRKWLELIHPVRDRVLKEIPESEPEARAWMMEQGNVLEQLKHLISHPYIAERMEADKLQISGWHYIIETGEIFIYDPNLCEFLLANG</sequence>
<dbReference type="InterPro" id="IPR045066">
    <property type="entry name" value="Beta_CA_cladeB"/>
</dbReference>
<keyword evidence="4" id="KW-0479">Metal-binding</keyword>
<dbReference type="CDD" id="cd00884">
    <property type="entry name" value="beta_CA_cladeB"/>
    <property type="match status" value="1"/>
</dbReference>
<dbReference type="GO" id="GO:0008270">
    <property type="term" value="F:zinc ion binding"/>
    <property type="evidence" value="ECO:0007669"/>
    <property type="project" value="InterPro"/>
</dbReference>
<dbReference type="PROSITE" id="PS00704">
    <property type="entry name" value="PROK_CO2_ANHYDRASE_1"/>
    <property type="match status" value="1"/>
</dbReference>
<dbReference type="AlphaFoldDB" id="A0A644ZJ32"/>
<evidence type="ECO:0000256" key="1">
    <source>
        <dbReference type="ARBA" id="ARBA00001947"/>
    </source>
</evidence>
<evidence type="ECO:0000256" key="3">
    <source>
        <dbReference type="ARBA" id="ARBA00012925"/>
    </source>
</evidence>
<dbReference type="SUPFAM" id="SSF53056">
    <property type="entry name" value="beta-carbonic anhydrase, cab"/>
    <property type="match status" value="1"/>
</dbReference>
<dbReference type="EMBL" id="VSSQ01009160">
    <property type="protein sequence ID" value="MPM40876.1"/>
    <property type="molecule type" value="Genomic_DNA"/>
</dbReference>
<dbReference type="GO" id="GO:0004089">
    <property type="term" value="F:carbonate dehydratase activity"/>
    <property type="evidence" value="ECO:0007669"/>
    <property type="project" value="UniProtKB-EC"/>
</dbReference>